<dbReference type="AlphaFoldDB" id="I4EQF7"/>
<dbReference type="OrthoDB" id="3197423at2"/>
<dbReference type="InterPro" id="IPR016032">
    <property type="entry name" value="Sig_transdc_resp-reg_C-effctor"/>
</dbReference>
<evidence type="ECO:0000313" key="9">
    <source>
        <dbReference type="Proteomes" id="UP000006461"/>
    </source>
</evidence>
<dbReference type="STRING" id="477641.MODMU_0148"/>
<feature type="region of interest" description="Disordered" evidence="5">
    <location>
        <begin position="168"/>
        <end position="190"/>
    </location>
</feature>
<dbReference type="OMA" id="CLRAGAC"/>
<dbReference type="GO" id="GO:0006355">
    <property type="term" value="P:regulation of DNA-templated transcription"/>
    <property type="evidence" value="ECO:0007669"/>
    <property type="project" value="InterPro"/>
</dbReference>
<evidence type="ECO:0000256" key="2">
    <source>
        <dbReference type="ARBA" id="ARBA00023125"/>
    </source>
</evidence>
<evidence type="ECO:0000256" key="3">
    <source>
        <dbReference type="ARBA" id="ARBA00023163"/>
    </source>
</evidence>
<keyword evidence="1" id="KW-0805">Transcription regulation</keyword>
<dbReference type="PANTHER" id="PTHR43214">
    <property type="entry name" value="TWO-COMPONENT RESPONSE REGULATOR"/>
    <property type="match status" value="1"/>
</dbReference>
<dbReference type="Proteomes" id="UP000006461">
    <property type="component" value="Chromosome"/>
</dbReference>
<organism evidence="8 9">
    <name type="scientific">Modestobacter italicus (strain DSM 44449 / CECT 9708 / BC 501)</name>
    <dbReference type="NCBI Taxonomy" id="2732864"/>
    <lineage>
        <taxon>Bacteria</taxon>
        <taxon>Bacillati</taxon>
        <taxon>Actinomycetota</taxon>
        <taxon>Actinomycetes</taxon>
        <taxon>Geodermatophilales</taxon>
        <taxon>Geodermatophilaceae</taxon>
        <taxon>Modestobacter</taxon>
    </lineage>
</organism>
<dbReference type="InterPro" id="IPR000792">
    <property type="entry name" value="Tscrpt_reg_LuxR_C"/>
</dbReference>
<protein>
    <submittedName>
        <fullName evidence="8">Two component transcriptional regulator, LuxR family</fullName>
    </submittedName>
</protein>
<dbReference type="GO" id="GO:0000160">
    <property type="term" value="P:phosphorelay signal transduction system"/>
    <property type="evidence" value="ECO:0007669"/>
    <property type="project" value="InterPro"/>
</dbReference>
<dbReference type="InterPro" id="IPR001789">
    <property type="entry name" value="Sig_transdc_resp-reg_receiver"/>
</dbReference>
<evidence type="ECO:0000256" key="5">
    <source>
        <dbReference type="SAM" id="MobiDB-lite"/>
    </source>
</evidence>
<keyword evidence="3" id="KW-0804">Transcription</keyword>
<evidence type="ECO:0000256" key="1">
    <source>
        <dbReference type="ARBA" id="ARBA00023015"/>
    </source>
</evidence>
<comment type="caution">
    <text evidence="4">Lacks conserved residue(s) required for the propagation of feature annotation.</text>
</comment>
<gene>
    <name evidence="8" type="ordered locus">MODMU_0148</name>
</gene>
<evidence type="ECO:0000259" key="6">
    <source>
        <dbReference type="PROSITE" id="PS50043"/>
    </source>
</evidence>
<dbReference type="SMART" id="SM00448">
    <property type="entry name" value="REC"/>
    <property type="match status" value="1"/>
</dbReference>
<dbReference type="CDD" id="cd06170">
    <property type="entry name" value="LuxR_C_like"/>
    <property type="match status" value="1"/>
</dbReference>
<evidence type="ECO:0000313" key="8">
    <source>
        <dbReference type="EMBL" id="CCH85620.1"/>
    </source>
</evidence>
<dbReference type="Pfam" id="PF00072">
    <property type="entry name" value="Response_reg"/>
    <property type="match status" value="1"/>
</dbReference>
<dbReference type="PRINTS" id="PR00038">
    <property type="entry name" value="HTHLUXR"/>
</dbReference>
<accession>I4EQF7</accession>
<dbReference type="SMART" id="SM00421">
    <property type="entry name" value="HTH_LUXR"/>
    <property type="match status" value="1"/>
</dbReference>
<dbReference type="PROSITE" id="PS50110">
    <property type="entry name" value="RESPONSE_REGULATORY"/>
    <property type="match status" value="1"/>
</dbReference>
<evidence type="ECO:0000259" key="7">
    <source>
        <dbReference type="PROSITE" id="PS50110"/>
    </source>
</evidence>
<keyword evidence="2" id="KW-0238">DNA-binding</keyword>
<dbReference type="GO" id="GO:0003677">
    <property type="term" value="F:DNA binding"/>
    <property type="evidence" value="ECO:0007669"/>
    <property type="project" value="UniProtKB-KW"/>
</dbReference>
<dbReference type="KEGG" id="mmar:MODMU_0148"/>
<sequence length="258" mass="26390">MIGDLLLGTAEDATGGDPVLSGSGDGVLTQPAAAPVRVLICDDHEVLRHGLRTVLLRAPDLTVVGEAAGAAEALALATSTRPDVTVIGLGAHGPVVQELVRALTTMGVRVVLLGEPGAGSDLIDALQAGASGYVHTTVTPQRLIDGVRAVAQGETVLDAAATGELLHRLDDGPRSADGGPATHSGPLTARQQTVSRLVAEGLTNAEIADRLNVSRATVKGHITVALRRLGLRDRTQLAIHLHRSTRPGDGRGPGPTRG</sequence>
<dbReference type="InterPro" id="IPR011006">
    <property type="entry name" value="CheY-like_superfamily"/>
</dbReference>
<dbReference type="PROSITE" id="PS50043">
    <property type="entry name" value="HTH_LUXR_2"/>
    <property type="match status" value="1"/>
</dbReference>
<keyword evidence="9" id="KW-1185">Reference proteome</keyword>
<dbReference type="eggNOG" id="COG2197">
    <property type="taxonomic scope" value="Bacteria"/>
</dbReference>
<feature type="domain" description="HTH luxR-type" evidence="6">
    <location>
        <begin position="180"/>
        <end position="245"/>
    </location>
</feature>
<dbReference type="EMBL" id="FO203431">
    <property type="protein sequence ID" value="CCH85620.1"/>
    <property type="molecule type" value="Genomic_DNA"/>
</dbReference>
<name>I4EQF7_MODI5</name>
<dbReference type="InterPro" id="IPR039420">
    <property type="entry name" value="WalR-like"/>
</dbReference>
<dbReference type="SUPFAM" id="SSF46894">
    <property type="entry name" value="C-terminal effector domain of the bipartite response regulators"/>
    <property type="match status" value="1"/>
</dbReference>
<reference evidence="8 9" key="1">
    <citation type="journal article" date="2012" name="J. Bacteriol.">
        <title>Genome Sequence of Radiation-Resistant Modestobacter marinus Strain BC501, a Representative Actinobacterium That Thrives on Calcareous Stone Surfaces.</title>
        <authorList>
            <person name="Normand P."/>
            <person name="Gury J."/>
            <person name="Pujic P."/>
            <person name="Chouaia B."/>
            <person name="Crotti E."/>
            <person name="Brusetti L."/>
            <person name="Daffonchio D."/>
            <person name="Vacherie B."/>
            <person name="Barbe V."/>
            <person name="Medigue C."/>
            <person name="Calteau A."/>
            <person name="Ghodhbane-Gtari F."/>
            <person name="Essoussi I."/>
            <person name="Nouioui I."/>
            <person name="Abbassi-Ghozzi I."/>
            <person name="Gtari M."/>
        </authorList>
    </citation>
    <scope>NUCLEOTIDE SEQUENCE [LARGE SCALE GENOMIC DNA]</scope>
    <source>
        <strain evidence="9">BC 501</strain>
    </source>
</reference>
<feature type="domain" description="Response regulatory" evidence="7">
    <location>
        <begin position="37"/>
        <end position="151"/>
    </location>
</feature>
<dbReference type="SUPFAM" id="SSF52172">
    <property type="entry name" value="CheY-like"/>
    <property type="match status" value="1"/>
</dbReference>
<dbReference type="PANTHER" id="PTHR43214:SF24">
    <property type="entry name" value="TRANSCRIPTIONAL REGULATORY PROTEIN NARL-RELATED"/>
    <property type="match status" value="1"/>
</dbReference>
<evidence type="ECO:0000256" key="4">
    <source>
        <dbReference type="PROSITE-ProRule" id="PRU00169"/>
    </source>
</evidence>
<dbReference type="Pfam" id="PF00196">
    <property type="entry name" value="GerE"/>
    <property type="match status" value="1"/>
</dbReference>
<proteinExistence type="predicted"/>
<dbReference type="Gene3D" id="3.40.50.2300">
    <property type="match status" value="1"/>
</dbReference>
<dbReference type="HOGENOM" id="CLU_000445_90_10_11"/>